<accession>A0A3S4LKL0</accession>
<evidence type="ECO:0000313" key="2">
    <source>
        <dbReference type="EMBL" id="VEB42921.1"/>
    </source>
</evidence>
<dbReference type="AlphaFoldDB" id="A0A3S4LKL0"/>
<name>A0A3S4LKL0_CHRVL</name>
<organism evidence="2 3">
    <name type="scientific">Chromobacterium violaceum</name>
    <dbReference type="NCBI Taxonomy" id="536"/>
    <lineage>
        <taxon>Bacteria</taxon>
        <taxon>Pseudomonadati</taxon>
        <taxon>Pseudomonadota</taxon>
        <taxon>Betaproteobacteria</taxon>
        <taxon>Neisseriales</taxon>
        <taxon>Chromobacteriaceae</taxon>
        <taxon>Chromobacterium</taxon>
    </lineage>
</organism>
<proteinExistence type="predicted"/>
<dbReference type="EMBL" id="LR134182">
    <property type="protein sequence ID" value="VEB42921.1"/>
    <property type="molecule type" value="Genomic_DNA"/>
</dbReference>
<sequence length="90" mass="10270">MAVYVDDMRANYGRMIMCHMLADTEDELHAMAARIGVARRWHQKPGTPHSHYDVCLTKRDEAVRLGAIQTDRRGVAEIIKRKKESAHANP</sequence>
<feature type="domain" description="DUF4031" evidence="1">
    <location>
        <begin position="3"/>
        <end position="81"/>
    </location>
</feature>
<protein>
    <recommendedName>
        <fullName evidence="1">DUF4031 domain-containing protein</fullName>
    </recommendedName>
</protein>
<evidence type="ECO:0000313" key="3">
    <source>
        <dbReference type="Proteomes" id="UP000275777"/>
    </source>
</evidence>
<dbReference type="Proteomes" id="UP000275777">
    <property type="component" value="Chromosome"/>
</dbReference>
<evidence type="ECO:0000259" key="1">
    <source>
        <dbReference type="Pfam" id="PF13223"/>
    </source>
</evidence>
<reference evidence="2 3" key="1">
    <citation type="submission" date="2018-12" db="EMBL/GenBank/DDBJ databases">
        <authorList>
            <consortium name="Pathogen Informatics"/>
        </authorList>
    </citation>
    <scope>NUCLEOTIDE SEQUENCE [LARGE SCALE GENOMIC DNA]</scope>
    <source>
        <strain evidence="2 3">NCTC9695</strain>
    </source>
</reference>
<gene>
    <name evidence="2" type="ORF">NCTC9695_03375</name>
</gene>
<dbReference type="InterPro" id="IPR025109">
    <property type="entry name" value="DUF4031"/>
</dbReference>
<dbReference type="Pfam" id="PF13223">
    <property type="entry name" value="DUF4031"/>
    <property type="match status" value="1"/>
</dbReference>